<evidence type="ECO:0000256" key="1">
    <source>
        <dbReference type="ARBA" id="ARBA00022516"/>
    </source>
</evidence>
<keyword evidence="5" id="KW-0460">Magnesium</keyword>
<evidence type="ECO:0000256" key="7">
    <source>
        <dbReference type="ARBA" id="ARBA00023160"/>
    </source>
</evidence>
<keyword evidence="4" id="KW-0276">Fatty acid metabolism</keyword>
<dbReference type="InterPro" id="IPR002582">
    <property type="entry name" value="ACPS"/>
</dbReference>
<dbReference type="InterPro" id="IPR037143">
    <property type="entry name" value="4-PPantetheinyl_Trfase_dom_sf"/>
</dbReference>
<accession>A0A8E7EHB0</accession>
<keyword evidence="1" id="KW-0444">Lipid biosynthesis</keyword>
<dbReference type="NCBIfam" id="TIGR00556">
    <property type="entry name" value="pantethn_trn"/>
    <property type="match status" value="1"/>
</dbReference>
<dbReference type="EMBL" id="CP075546">
    <property type="protein sequence ID" value="QVV89128.1"/>
    <property type="molecule type" value="Genomic_DNA"/>
</dbReference>
<evidence type="ECO:0000256" key="6">
    <source>
        <dbReference type="ARBA" id="ARBA00023098"/>
    </source>
</evidence>
<keyword evidence="3" id="KW-0479">Metal-binding</keyword>
<dbReference type="InterPro" id="IPR008278">
    <property type="entry name" value="4-PPantetheinyl_Trfase_dom"/>
</dbReference>
<proteinExistence type="inferred from homology"/>
<reference evidence="9 10" key="1">
    <citation type="submission" date="2021-05" db="EMBL/GenBank/DDBJ databases">
        <title>A novel Methanospirillum isolate from a pyrite-forming mixed culture.</title>
        <authorList>
            <person name="Bunk B."/>
            <person name="Sproer C."/>
            <person name="Spring S."/>
            <person name="Pester M."/>
        </authorList>
    </citation>
    <scope>NUCLEOTIDE SEQUENCE [LARGE SCALE GENOMIC DNA]</scope>
    <source>
        <strain evidence="9 10">J.3.6.1-F.2.7.3</strain>
    </source>
</reference>
<organism evidence="9 10">
    <name type="scientific">Methanospirillum purgamenti</name>
    <dbReference type="NCBI Taxonomy" id="2834276"/>
    <lineage>
        <taxon>Archaea</taxon>
        <taxon>Methanobacteriati</taxon>
        <taxon>Methanobacteriota</taxon>
        <taxon>Stenosarchaea group</taxon>
        <taxon>Methanomicrobia</taxon>
        <taxon>Methanomicrobiales</taxon>
        <taxon>Methanospirillaceae</taxon>
        <taxon>Methanospirillum</taxon>
    </lineage>
</organism>
<evidence type="ECO:0000256" key="4">
    <source>
        <dbReference type="ARBA" id="ARBA00022832"/>
    </source>
</evidence>
<dbReference type="Pfam" id="PF01648">
    <property type="entry name" value="ACPS"/>
    <property type="match status" value="1"/>
</dbReference>
<dbReference type="AlphaFoldDB" id="A0A8E7EHB0"/>
<dbReference type="Gene3D" id="3.90.470.20">
    <property type="entry name" value="4'-phosphopantetheinyl transferase domain"/>
    <property type="match status" value="1"/>
</dbReference>
<dbReference type="Proteomes" id="UP000680656">
    <property type="component" value="Chromosome"/>
</dbReference>
<keyword evidence="7" id="KW-0275">Fatty acid biosynthesis</keyword>
<evidence type="ECO:0000256" key="5">
    <source>
        <dbReference type="ARBA" id="ARBA00022842"/>
    </source>
</evidence>
<dbReference type="GO" id="GO:0008897">
    <property type="term" value="F:holo-[acyl-carrier-protein] synthase activity"/>
    <property type="evidence" value="ECO:0007669"/>
    <property type="project" value="UniProtKB-EC"/>
</dbReference>
<evidence type="ECO:0000259" key="8">
    <source>
        <dbReference type="Pfam" id="PF01648"/>
    </source>
</evidence>
<evidence type="ECO:0000256" key="2">
    <source>
        <dbReference type="ARBA" id="ARBA00022679"/>
    </source>
</evidence>
<evidence type="ECO:0000313" key="9">
    <source>
        <dbReference type="EMBL" id="QVV89128.1"/>
    </source>
</evidence>
<feature type="domain" description="4'-phosphopantetheinyl transferase" evidence="8">
    <location>
        <begin position="12"/>
        <end position="106"/>
    </location>
</feature>
<dbReference type="InterPro" id="IPR004568">
    <property type="entry name" value="Ppantetheine-prot_Trfase_dom"/>
</dbReference>
<dbReference type="RefSeq" id="WP_214419929.1">
    <property type="nucleotide sequence ID" value="NZ_CP075546.1"/>
</dbReference>
<dbReference type="GeneID" id="65095702"/>
<dbReference type="KEGG" id="mrtj:KHC33_00920"/>
<dbReference type="EC" id="2.7.8.7" evidence="9"/>
<dbReference type="HAMAP" id="MF_00101">
    <property type="entry name" value="AcpS"/>
    <property type="match status" value="1"/>
</dbReference>
<evidence type="ECO:0000256" key="3">
    <source>
        <dbReference type="ARBA" id="ARBA00022723"/>
    </source>
</evidence>
<protein>
    <submittedName>
        <fullName evidence="9">Holo-ACP synthase</fullName>
        <ecNumber evidence="9">2.7.8.7</ecNumber>
    </submittedName>
</protein>
<keyword evidence="6" id="KW-0443">Lipid metabolism</keyword>
<evidence type="ECO:0000313" key="10">
    <source>
        <dbReference type="Proteomes" id="UP000680656"/>
    </source>
</evidence>
<sequence length="136" mass="15849">MLENNYRVPKFSIGIDIEMIERFEKYSLESHKKELERIFTQSELFYCFSKKNHAPCLCGRFCAKEAIIKAFSSFEQSFISFADIEIVNEDKKGPRVKIIGKQFTTDFLDRIEIKISISHTAQTAVSNALVLYWCDM</sequence>
<dbReference type="SUPFAM" id="SSF56214">
    <property type="entry name" value="4'-phosphopantetheinyl transferase"/>
    <property type="match status" value="1"/>
</dbReference>
<dbReference type="NCBIfam" id="TIGR00516">
    <property type="entry name" value="acpS"/>
    <property type="match status" value="1"/>
</dbReference>
<keyword evidence="10" id="KW-1185">Reference proteome</keyword>
<gene>
    <name evidence="9" type="primary">acpS</name>
    <name evidence="9" type="ORF">KHC33_00920</name>
</gene>
<dbReference type="GO" id="GO:0006633">
    <property type="term" value="P:fatty acid biosynthetic process"/>
    <property type="evidence" value="ECO:0007669"/>
    <property type="project" value="UniProtKB-KW"/>
</dbReference>
<keyword evidence="2 9" id="KW-0808">Transferase</keyword>
<name>A0A8E7EHB0_9EURY</name>
<dbReference type="GO" id="GO:0000287">
    <property type="term" value="F:magnesium ion binding"/>
    <property type="evidence" value="ECO:0007669"/>
    <property type="project" value="InterPro"/>
</dbReference>